<reference evidence="1 2" key="1">
    <citation type="journal article" date="2020" name="Microbiome">
        <title>Single-cell genomics of uncultured bacteria reveals dietary fiber responders in the mouse gut microbiota.</title>
        <authorList>
            <person name="Chijiiwa R."/>
            <person name="Hosokawa M."/>
            <person name="Kogawa M."/>
            <person name="Nishikawa Y."/>
            <person name="Ide K."/>
            <person name="Sakanashi C."/>
            <person name="Takahashi K."/>
            <person name="Takeyama H."/>
        </authorList>
    </citation>
    <scope>NUCLEOTIDE SEQUENCE [LARGE SCALE GENOMIC DNA]</scope>
    <source>
        <strain evidence="1">IMSAGC_001</strain>
    </source>
</reference>
<protein>
    <submittedName>
        <fullName evidence="1">Uncharacterized protein</fullName>
    </submittedName>
</protein>
<gene>
    <name evidence="1" type="ORF">IMSAGC001_03434</name>
</gene>
<sequence length="211" mass="24138">MIFPFALGDWNTNSNASFPPRIASAGYCSKRRTAACIHSRLSKSSSSCKRATYLPLAIRRVRSYMMFSYRSLEWIRNSLAPVISRASVRVCVKSEPSSMTMSSMDGYARNLATMWLTCRLLLCDWIMTVTVGVLVYPLLSQLSYDFLFWVTPVCFCRDNFILLINSLIPFMSLSFMSADGGECLLFYRAKVMIFSETSFKVTDYMYFCTTY</sequence>
<comment type="caution">
    <text evidence="1">The sequence shown here is derived from an EMBL/GenBank/DDBJ whole genome shotgun (WGS) entry which is preliminary data.</text>
</comment>
<dbReference type="AlphaFoldDB" id="A0A7J0A7N8"/>
<dbReference type="EMBL" id="BLLS01000145">
    <property type="protein sequence ID" value="GFH87999.1"/>
    <property type="molecule type" value="Genomic_DNA"/>
</dbReference>
<name>A0A7J0A7N8_9BACE</name>
<evidence type="ECO:0000313" key="2">
    <source>
        <dbReference type="Proteomes" id="UP000491181"/>
    </source>
</evidence>
<evidence type="ECO:0000313" key="1">
    <source>
        <dbReference type="EMBL" id="GFH87999.1"/>
    </source>
</evidence>
<dbReference type="Proteomes" id="UP000491181">
    <property type="component" value="Unassembled WGS sequence"/>
</dbReference>
<proteinExistence type="predicted"/>
<accession>A0A7J0A7N8</accession>
<organism evidence="1 2">
    <name type="scientific">Bacteroides acidifaciens</name>
    <dbReference type="NCBI Taxonomy" id="85831"/>
    <lineage>
        <taxon>Bacteria</taxon>
        <taxon>Pseudomonadati</taxon>
        <taxon>Bacteroidota</taxon>
        <taxon>Bacteroidia</taxon>
        <taxon>Bacteroidales</taxon>
        <taxon>Bacteroidaceae</taxon>
        <taxon>Bacteroides</taxon>
    </lineage>
</organism>